<evidence type="ECO:0000256" key="2">
    <source>
        <dbReference type="ARBA" id="ARBA00023125"/>
    </source>
</evidence>
<evidence type="ECO:0000256" key="5">
    <source>
        <dbReference type="ARBA" id="ARBA00038504"/>
    </source>
</evidence>
<dbReference type="InterPro" id="IPR051662">
    <property type="entry name" value="H2.0_Homeobox_NeuralPatt"/>
</dbReference>
<dbReference type="GO" id="GO:0000981">
    <property type="term" value="F:DNA-binding transcription factor activity, RNA polymerase II-specific"/>
    <property type="evidence" value="ECO:0007669"/>
    <property type="project" value="InterPro"/>
</dbReference>
<dbReference type="GO" id="GO:0005634">
    <property type="term" value="C:nucleus"/>
    <property type="evidence" value="ECO:0007669"/>
    <property type="project" value="UniProtKB-SubCell"/>
</dbReference>
<dbReference type="FunFam" id="1.10.10.60:FF:000177">
    <property type="entry name" value="Homeobox protein DBX1"/>
    <property type="match status" value="1"/>
</dbReference>
<comment type="similarity">
    <text evidence="5">Belongs to the H2.0 homeobox family.</text>
</comment>
<dbReference type="RefSeq" id="XP_012682430.1">
    <property type="nucleotide sequence ID" value="XM_012826976.3"/>
</dbReference>
<dbReference type="PROSITE" id="PS50071">
    <property type="entry name" value="HOMEOBOX_2"/>
    <property type="match status" value="1"/>
</dbReference>
<dbReference type="InterPro" id="IPR017970">
    <property type="entry name" value="Homeobox_CS"/>
</dbReference>
<dbReference type="PRINTS" id="PR00031">
    <property type="entry name" value="HTHREPRESSR"/>
</dbReference>
<dbReference type="InterPro" id="IPR000047">
    <property type="entry name" value="HTH_motif"/>
</dbReference>
<evidence type="ECO:0000259" key="9">
    <source>
        <dbReference type="PROSITE" id="PS50071"/>
    </source>
</evidence>
<comment type="subcellular location">
    <subcellularLocation>
        <location evidence="6 7">Nucleus</location>
    </subcellularLocation>
</comment>
<protein>
    <submittedName>
        <fullName evidence="11">Homeobox protein DBX1-A</fullName>
    </submittedName>
</protein>
<evidence type="ECO:0000256" key="4">
    <source>
        <dbReference type="ARBA" id="ARBA00023242"/>
    </source>
</evidence>
<evidence type="ECO:0000256" key="7">
    <source>
        <dbReference type="RuleBase" id="RU000682"/>
    </source>
</evidence>
<dbReference type="GeneID" id="105899765"/>
<dbReference type="Gene3D" id="1.10.10.60">
    <property type="entry name" value="Homeodomain-like"/>
    <property type="match status" value="1"/>
</dbReference>
<evidence type="ECO:0000313" key="11">
    <source>
        <dbReference type="RefSeq" id="XP_012682430.1"/>
    </source>
</evidence>
<evidence type="ECO:0000256" key="8">
    <source>
        <dbReference type="SAM" id="MobiDB-lite"/>
    </source>
</evidence>
<proteinExistence type="inferred from homology"/>
<dbReference type="KEGG" id="char:105899765"/>
<dbReference type="CDD" id="cd00086">
    <property type="entry name" value="homeodomain"/>
    <property type="match status" value="1"/>
</dbReference>
<keyword evidence="4 6" id="KW-0539">Nucleus</keyword>
<reference evidence="11" key="1">
    <citation type="submission" date="2025-08" db="UniProtKB">
        <authorList>
            <consortium name="RefSeq"/>
        </authorList>
    </citation>
    <scope>IDENTIFICATION</scope>
</reference>
<gene>
    <name evidence="11" type="primary">dbx1a</name>
</gene>
<feature type="region of interest" description="Disordered" evidence="8">
    <location>
        <begin position="238"/>
        <end position="330"/>
    </location>
</feature>
<keyword evidence="1" id="KW-0217">Developmental protein</keyword>
<evidence type="ECO:0000256" key="6">
    <source>
        <dbReference type="PROSITE-ProRule" id="PRU00108"/>
    </source>
</evidence>
<dbReference type="AlphaFoldDB" id="A0A6P3VVM2"/>
<evidence type="ECO:0000256" key="1">
    <source>
        <dbReference type="ARBA" id="ARBA00022473"/>
    </source>
</evidence>
<feature type="compositionally biased region" description="Basic and acidic residues" evidence="8">
    <location>
        <begin position="262"/>
        <end position="272"/>
    </location>
</feature>
<dbReference type="InterPro" id="IPR020479">
    <property type="entry name" value="HD_metazoa"/>
</dbReference>
<keyword evidence="10" id="KW-1185">Reference proteome</keyword>
<feature type="compositionally biased region" description="Low complexity" evidence="8">
    <location>
        <begin position="301"/>
        <end position="315"/>
    </location>
</feature>
<feature type="domain" description="Homeobox" evidence="9">
    <location>
        <begin position="177"/>
        <end position="237"/>
    </location>
</feature>
<dbReference type="InterPro" id="IPR001356">
    <property type="entry name" value="HD"/>
</dbReference>
<organism evidence="10 11">
    <name type="scientific">Clupea harengus</name>
    <name type="common">Atlantic herring</name>
    <dbReference type="NCBI Taxonomy" id="7950"/>
    <lineage>
        <taxon>Eukaryota</taxon>
        <taxon>Metazoa</taxon>
        <taxon>Chordata</taxon>
        <taxon>Craniata</taxon>
        <taxon>Vertebrata</taxon>
        <taxon>Euteleostomi</taxon>
        <taxon>Actinopterygii</taxon>
        <taxon>Neopterygii</taxon>
        <taxon>Teleostei</taxon>
        <taxon>Clupei</taxon>
        <taxon>Clupeiformes</taxon>
        <taxon>Clupeoidei</taxon>
        <taxon>Clupeidae</taxon>
        <taxon>Clupea</taxon>
    </lineage>
</organism>
<dbReference type="OrthoDB" id="10048112at2759"/>
<sequence length="330" mass="36407">MMIPSVFAPPAMYPGLMRPTAALHPSFQTTFPSQSGFMVDDLLRFGRPAAYLSRHVHAPSSSPSIPTTHSMSINHSLLERVNTTVARTHVSCNPKSSPASKDPAFLKFGVNAILAPSPKKASYPPCIQNLHPKAFSLPYVDGSFYPFVRSSYFPASSSVVPIPGTFAWPLAARGKPRRGMLRRAVFSDVQRKALEKMFQKQKYISKPDRKKLAGKLGLKDSQVKIWFQNRRMKWRNSKERELLSSGGCREQTLPTKTNPHPDLSDVGKKSSGEDDDEEDAFDRECPSAPDFCHSPATRALSSSVTSSMSSPSLSSKHSDFSDSEDEITVS</sequence>
<name>A0A6P3VVM2_CLUHA</name>
<dbReference type="PANTHER" id="PTHR24331">
    <property type="entry name" value="DBX"/>
    <property type="match status" value="1"/>
</dbReference>
<dbReference type="Proteomes" id="UP000515152">
    <property type="component" value="Chromosome 6"/>
</dbReference>
<dbReference type="Pfam" id="PF00046">
    <property type="entry name" value="Homeodomain"/>
    <property type="match status" value="1"/>
</dbReference>
<accession>A0A6P3VVM2</accession>
<dbReference type="InterPro" id="IPR009057">
    <property type="entry name" value="Homeodomain-like_sf"/>
</dbReference>
<dbReference type="SUPFAM" id="SSF46689">
    <property type="entry name" value="Homeodomain-like"/>
    <property type="match status" value="1"/>
</dbReference>
<evidence type="ECO:0000256" key="3">
    <source>
        <dbReference type="ARBA" id="ARBA00023155"/>
    </source>
</evidence>
<evidence type="ECO:0000313" key="10">
    <source>
        <dbReference type="Proteomes" id="UP000515152"/>
    </source>
</evidence>
<keyword evidence="2 6" id="KW-0238">DNA-binding</keyword>
<keyword evidence="3 6" id="KW-0371">Homeobox</keyword>
<feature type="compositionally biased region" description="Acidic residues" evidence="8">
    <location>
        <begin position="321"/>
        <end position="330"/>
    </location>
</feature>
<dbReference type="PROSITE" id="PS00027">
    <property type="entry name" value="HOMEOBOX_1"/>
    <property type="match status" value="1"/>
</dbReference>
<dbReference type="CTD" id="30394"/>
<dbReference type="PRINTS" id="PR00024">
    <property type="entry name" value="HOMEOBOX"/>
</dbReference>
<dbReference type="PANTHER" id="PTHR24331:SF6">
    <property type="entry name" value="HOMEOBOX PROTEIN DBX1"/>
    <property type="match status" value="1"/>
</dbReference>
<feature type="DNA-binding region" description="Homeobox" evidence="6">
    <location>
        <begin position="179"/>
        <end position="238"/>
    </location>
</feature>
<dbReference type="GO" id="GO:0003677">
    <property type="term" value="F:DNA binding"/>
    <property type="evidence" value="ECO:0007669"/>
    <property type="project" value="UniProtKB-UniRule"/>
</dbReference>
<dbReference type="GO" id="GO:0021515">
    <property type="term" value="P:cell differentiation in spinal cord"/>
    <property type="evidence" value="ECO:0007669"/>
    <property type="project" value="Ensembl"/>
</dbReference>
<dbReference type="SMART" id="SM00389">
    <property type="entry name" value="HOX"/>
    <property type="match status" value="1"/>
</dbReference>